<comment type="subcellular location">
    <subcellularLocation>
        <location evidence="4">Membrane</location>
        <topology evidence="4">Multi-pass membrane protein</topology>
    </subcellularLocation>
</comment>
<dbReference type="GO" id="GO:0005375">
    <property type="term" value="F:copper ion transmembrane transporter activity"/>
    <property type="evidence" value="ECO:0007669"/>
    <property type="project" value="UniProtKB-UniRule"/>
</dbReference>
<protein>
    <recommendedName>
        <fullName evidence="4">Copper transport protein</fullName>
    </recommendedName>
</protein>
<dbReference type="OrthoDB" id="161814at2759"/>
<accession>A0A9P5XBE5</accession>
<feature type="transmembrane region" description="Helical" evidence="4">
    <location>
        <begin position="52"/>
        <end position="71"/>
    </location>
</feature>
<comment type="caution">
    <text evidence="5">The sequence shown here is derived from an EMBL/GenBank/DDBJ whole genome shotgun (WGS) entry which is preliminary data.</text>
</comment>
<evidence type="ECO:0000256" key="4">
    <source>
        <dbReference type="RuleBase" id="RU367022"/>
    </source>
</evidence>
<evidence type="ECO:0000313" key="6">
    <source>
        <dbReference type="Proteomes" id="UP000807342"/>
    </source>
</evidence>
<dbReference type="Proteomes" id="UP000807342">
    <property type="component" value="Unassembled WGS sequence"/>
</dbReference>
<keyword evidence="4" id="KW-0813">Transport</keyword>
<evidence type="ECO:0000256" key="1">
    <source>
        <dbReference type="ARBA" id="ARBA00022692"/>
    </source>
</evidence>
<comment type="similarity">
    <text evidence="4">Belongs to the copper transporter (Ctr) (TC 1.A.56) family. SLC31A subfamily.</text>
</comment>
<keyword evidence="3 4" id="KW-0472">Membrane</keyword>
<keyword evidence="4" id="KW-0186">Copper</keyword>
<dbReference type="PANTHER" id="PTHR12483:SF115">
    <property type="entry name" value="COPPER TRANSPORT PROTEIN"/>
    <property type="match status" value="1"/>
</dbReference>
<evidence type="ECO:0000256" key="2">
    <source>
        <dbReference type="ARBA" id="ARBA00022989"/>
    </source>
</evidence>
<evidence type="ECO:0000256" key="3">
    <source>
        <dbReference type="ARBA" id="ARBA00023136"/>
    </source>
</evidence>
<keyword evidence="6" id="KW-1185">Reference proteome</keyword>
<sequence length="196" mass="21757">MNHDHSMHIHDHSGHGGHDMPMPHQCTMDMLWNANIIDTCIVFRSWHITSTTAFIVSFFIIVGLGVFYEYLRLFARRFDQQLALSLSAKGKNRIRLSSTSTSPERGDDDSGLLTGRRAKPHLTITVVPLVPRLLRAGLYGSTVFLSFFLMLVFMTYNAYLILAVVVGAGLGHFIFGSTLDTDAILGETNGKGMACH</sequence>
<name>A0A9P5XBE5_9AGAR</name>
<evidence type="ECO:0000313" key="5">
    <source>
        <dbReference type="EMBL" id="KAF9446221.1"/>
    </source>
</evidence>
<dbReference type="Pfam" id="PF04145">
    <property type="entry name" value="Ctr"/>
    <property type="match status" value="1"/>
</dbReference>
<keyword evidence="2 4" id="KW-1133">Transmembrane helix</keyword>
<dbReference type="AlphaFoldDB" id="A0A9P5XBE5"/>
<proteinExistence type="inferred from homology"/>
<dbReference type="PANTHER" id="PTHR12483">
    <property type="entry name" value="SOLUTE CARRIER FAMILY 31 COPPER TRANSPORTERS"/>
    <property type="match status" value="1"/>
</dbReference>
<gene>
    <name evidence="5" type="ORF">P691DRAFT_733664</name>
</gene>
<keyword evidence="4" id="KW-0406">Ion transport</keyword>
<organism evidence="5 6">
    <name type="scientific">Macrolepiota fuliginosa MF-IS2</name>
    <dbReference type="NCBI Taxonomy" id="1400762"/>
    <lineage>
        <taxon>Eukaryota</taxon>
        <taxon>Fungi</taxon>
        <taxon>Dikarya</taxon>
        <taxon>Basidiomycota</taxon>
        <taxon>Agaricomycotina</taxon>
        <taxon>Agaricomycetes</taxon>
        <taxon>Agaricomycetidae</taxon>
        <taxon>Agaricales</taxon>
        <taxon>Agaricineae</taxon>
        <taxon>Agaricaceae</taxon>
        <taxon>Macrolepiota</taxon>
    </lineage>
</organism>
<dbReference type="EMBL" id="MU151257">
    <property type="protein sequence ID" value="KAF9446221.1"/>
    <property type="molecule type" value="Genomic_DNA"/>
</dbReference>
<keyword evidence="1 4" id="KW-0812">Transmembrane</keyword>
<dbReference type="InterPro" id="IPR007274">
    <property type="entry name" value="Cop_transporter"/>
</dbReference>
<dbReference type="GO" id="GO:0016020">
    <property type="term" value="C:membrane"/>
    <property type="evidence" value="ECO:0007669"/>
    <property type="project" value="UniProtKB-SubCell"/>
</dbReference>
<reference evidence="5" key="1">
    <citation type="submission" date="2020-11" db="EMBL/GenBank/DDBJ databases">
        <authorList>
            <consortium name="DOE Joint Genome Institute"/>
            <person name="Ahrendt S."/>
            <person name="Riley R."/>
            <person name="Andreopoulos W."/>
            <person name="Labutti K."/>
            <person name="Pangilinan J."/>
            <person name="Ruiz-Duenas F.J."/>
            <person name="Barrasa J.M."/>
            <person name="Sanchez-Garcia M."/>
            <person name="Camarero S."/>
            <person name="Miyauchi S."/>
            <person name="Serrano A."/>
            <person name="Linde D."/>
            <person name="Babiker R."/>
            <person name="Drula E."/>
            <person name="Ayuso-Fernandez I."/>
            <person name="Pacheco R."/>
            <person name="Padilla G."/>
            <person name="Ferreira P."/>
            <person name="Barriuso J."/>
            <person name="Kellner H."/>
            <person name="Castanera R."/>
            <person name="Alfaro M."/>
            <person name="Ramirez L."/>
            <person name="Pisabarro A.G."/>
            <person name="Kuo A."/>
            <person name="Tritt A."/>
            <person name="Lipzen A."/>
            <person name="He G."/>
            <person name="Yan M."/>
            <person name="Ng V."/>
            <person name="Cullen D."/>
            <person name="Martin F."/>
            <person name="Rosso M.-N."/>
            <person name="Henrissat B."/>
            <person name="Hibbett D."/>
            <person name="Martinez A.T."/>
            <person name="Grigoriev I.V."/>
        </authorList>
    </citation>
    <scope>NUCLEOTIDE SEQUENCE</scope>
    <source>
        <strain evidence="5">MF-IS2</strain>
    </source>
</reference>
<keyword evidence="4" id="KW-0187">Copper transport</keyword>